<evidence type="ECO:0000256" key="8">
    <source>
        <dbReference type="SAM" id="Phobius"/>
    </source>
</evidence>
<keyword evidence="5 8" id="KW-1133">Transmembrane helix</keyword>
<feature type="domain" description="ABC transmembrane type-1" evidence="10">
    <location>
        <begin position="35"/>
        <end position="317"/>
    </location>
</feature>
<dbReference type="Pfam" id="PF00005">
    <property type="entry name" value="ABC_tran"/>
    <property type="match status" value="1"/>
</dbReference>
<sequence>MSDSTIRREHEPPKGKLANLRTLWTFVKPYKLQLVLAGFFLLVAAATTLVVPKALGNIVDNGFSNDNAQAVNDYFLVFVAIVVVMAVATACRFYFVTWIGERVVADIRKAVYERLITLSPEFFEENRPGEIVSRLTADTTLVQTIVGSSVSVWIRNFLIAVAGTVGLFIMSPKLMGYIALVIPLLLGIIIVVGRRVRNLSRTSQDKVADVGARAGESLSALNIVQAFTQEKTEARRFGEQVDDAFVAAKRRIQVRAGLTFIMIFMIFSAIALVLFEGAQDVMTGAMTGGEMLEFIMLAVFVAGAFGALSEVYSELQRAAGAAGRLAELLSSEAKIKAPDNPRALPAKIEGDIHFDNVTFHYPTKPDVAALEGFNLHVKAGETVALVGPSGAGKSTVLQLLLRFYDPQSGAVKMDGVDIAQTDPKAFREHLAFVPQDTIIFADTIAENVRYGRQDATDEEVRQAVEAAAATEFVERATNGFDTFLGERGTRLSGGQRQRIAIARAILRDAPILLLDEATSALDAESELKVQEALEHLMEGRTTLVIAHRLATVKKVDRIIVLEDGKIVAEGTHDELVAKGGLYKRLADLQFGEYAA</sequence>
<dbReference type="PANTHER" id="PTHR43394">
    <property type="entry name" value="ATP-DEPENDENT PERMEASE MDL1, MITOCHONDRIAL"/>
    <property type="match status" value="1"/>
</dbReference>
<keyword evidence="6 8" id="KW-0472">Membrane</keyword>
<feature type="transmembrane region" description="Helical" evidence="8">
    <location>
        <begin position="175"/>
        <end position="193"/>
    </location>
</feature>
<dbReference type="SUPFAM" id="SSF90123">
    <property type="entry name" value="ABC transporter transmembrane region"/>
    <property type="match status" value="1"/>
</dbReference>
<dbReference type="InterPro" id="IPR036640">
    <property type="entry name" value="ABC1_TM_sf"/>
</dbReference>
<keyword evidence="4 11" id="KW-0067">ATP-binding</keyword>
<dbReference type="InterPro" id="IPR017871">
    <property type="entry name" value="ABC_transporter-like_CS"/>
</dbReference>
<evidence type="ECO:0000313" key="11">
    <source>
        <dbReference type="EMBL" id="SDE08099.1"/>
    </source>
</evidence>
<dbReference type="GO" id="GO:0005886">
    <property type="term" value="C:plasma membrane"/>
    <property type="evidence" value="ECO:0007669"/>
    <property type="project" value="UniProtKB-SubCell"/>
</dbReference>
<evidence type="ECO:0000256" key="7">
    <source>
        <dbReference type="ARBA" id="ARBA00024725"/>
    </source>
</evidence>
<keyword evidence="2 8" id="KW-0812">Transmembrane</keyword>
<dbReference type="Proteomes" id="UP000183685">
    <property type="component" value="Unassembled WGS sequence"/>
</dbReference>
<dbReference type="InterPro" id="IPR027417">
    <property type="entry name" value="P-loop_NTPase"/>
</dbReference>
<organism evidence="11 12">
    <name type="scientific">Kordiimonas lacus</name>
    <dbReference type="NCBI Taxonomy" id="637679"/>
    <lineage>
        <taxon>Bacteria</taxon>
        <taxon>Pseudomonadati</taxon>
        <taxon>Pseudomonadota</taxon>
        <taxon>Alphaproteobacteria</taxon>
        <taxon>Kordiimonadales</taxon>
        <taxon>Kordiimonadaceae</taxon>
        <taxon>Kordiimonas</taxon>
    </lineage>
</organism>
<accession>A0A1G6ZZV8</accession>
<protein>
    <submittedName>
        <fullName evidence="11">ATP-binding cassette, subfamily B</fullName>
    </submittedName>
</protein>
<dbReference type="SMART" id="SM00382">
    <property type="entry name" value="AAA"/>
    <property type="match status" value="1"/>
</dbReference>
<gene>
    <name evidence="11" type="ORF">SAMN04488071_2028</name>
</gene>
<proteinExistence type="predicted"/>
<comment type="subcellular location">
    <subcellularLocation>
        <location evidence="1">Cell membrane</location>
        <topology evidence="1">Multi-pass membrane protein</topology>
    </subcellularLocation>
</comment>
<dbReference type="GO" id="GO:0015421">
    <property type="term" value="F:ABC-type oligopeptide transporter activity"/>
    <property type="evidence" value="ECO:0007669"/>
    <property type="project" value="TreeGrafter"/>
</dbReference>
<feature type="transmembrane region" description="Helical" evidence="8">
    <location>
        <begin position="294"/>
        <end position="312"/>
    </location>
</feature>
<dbReference type="STRING" id="637679.GCA_001550055_01829"/>
<reference evidence="11 12" key="1">
    <citation type="submission" date="2016-10" db="EMBL/GenBank/DDBJ databases">
        <authorList>
            <person name="de Groot N.N."/>
        </authorList>
    </citation>
    <scope>NUCLEOTIDE SEQUENCE [LARGE SCALE GENOMIC DNA]</scope>
    <source>
        <strain evidence="11 12">CGMCC 1.9109</strain>
    </source>
</reference>
<evidence type="ECO:0000259" key="10">
    <source>
        <dbReference type="PROSITE" id="PS50929"/>
    </source>
</evidence>
<feature type="transmembrane region" description="Helical" evidence="8">
    <location>
        <begin position="152"/>
        <end position="169"/>
    </location>
</feature>
<evidence type="ECO:0000259" key="9">
    <source>
        <dbReference type="PROSITE" id="PS50893"/>
    </source>
</evidence>
<keyword evidence="12" id="KW-1185">Reference proteome</keyword>
<name>A0A1G6ZZV8_9PROT</name>
<dbReference type="EMBL" id="FNAK01000004">
    <property type="protein sequence ID" value="SDE08099.1"/>
    <property type="molecule type" value="Genomic_DNA"/>
</dbReference>
<dbReference type="InterPro" id="IPR039421">
    <property type="entry name" value="Type_1_exporter"/>
</dbReference>
<evidence type="ECO:0000313" key="12">
    <source>
        <dbReference type="Proteomes" id="UP000183685"/>
    </source>
</evidence>
<dbReference type="NCBIfam" id="TIGR02204">
    <property type="entry name" value="MsbA_rel"/>
    <property type="match status" value="1"/>
</dbReference>
<dbReference type="CDD" id="cd18575">
    <property type="entry name" value="ABC_6TM_bac_exporter_ABCB8_10_like"/>
    <property type="match status" value="1"/>
</dbReference>
<dbReference type="FunFam" id="3.40.50.300:FF:000218">
    <property type="entry name" value="Multidrug ABC transporter ATP-binding protein"/>
    <property type="match status" value="1"/>
</dbReference>
<dbReference type="InterPro" id="IPR011918">
    <property type="entry name" value="ABC_MsbA_ATP-bd"/>
</dbReference>
<dbReference type="InterPro" id="IPR003439">
    <property type="entry name" value="ABC_transporter-like_ATP-bd"/>
</dbReference>
<dbReference type="InterPro" id="IPR003593">
    <property type="entry name" value="AAA+_ATPase"/>
</dbReference>
<dbReference type="GO" id="GO:0016887">
    <property type="term" value="F:ATP hydrolysis activity"/>
    <property type="evidence" value="ECO:0007669"/>
    <property type="project" value="InterPro"/>
</dbReference>
<feature type="transmembrane region" description="Helical" evidence="8">
    <location>
        <begin position="256"/>
        <end position="274"/>
    </location>
</feature>
<evidence type="ECO:0000256" key="6">
    <source>
        <dbReference type="ARBA" id="ARBA00023136"/>
    </source>
</evidence>
<dbReference type="PROSITE" id="PS50893">
    <property type="entry name" value="ABC_TRANSPORTER_2"/>
    <property type="match status" value="1"/>
</dbReference>
<dbReference type="PANTHER" id="PTHR43394:SF1">
    <property type="entry name" value="ATP-BINDING CASSETTE SUB-FAMILY B MEMBER 10, MITOCHONDRIAL"/>
    <property type="match status" value="1"/>
</dbReference>
<dbReference type="InterPro" id="IPR011527">
    <property type="entry name" value="ABC1_TM_dom"/>
</dbReference>
<dbReference type="PROSITE" id="PS50929">
    <property type="entry name" value="ABC_TM1F"/>
    <property type="match status" value="1"/>
</dbReference>
<dbReference type="RefSeq" id="WP_068304113.1">
    <property type="nucleotide sequence ID" value="NZ_FNAK01000004.1"/>
</dbReference>
<keyword evidence="3" id="KW-0547">Nucleotide-binding</keyword>
<dbReference type="GO" id="GO:0090374">
    <property type="term" value="P:oligopeptide export from mitochondrion"/>
    <property type="evidence" value="ECO:0007669"/>
    <property type="project" value="TreeGrafter"/>
</dbReference>
<evidence type="ECO:0000256" key="2">
    <source>
        <dbReference type="ARBA" id="ARBA00022692"/>
    </source>
</evidence>
<feature type="domain" description="ABC transporter" evidence="9">
    <location>
        <begin position="352"/>
        <end position="588"/>
    </location>
</feature>
<dbReference type="GO" id="GO:0005524">
    <property type="term" value="F:ATP binding"/>
    <property type="evidence" value="ECO:0007669"/>
    <property type="project" value="UniProtKB-KW"/>
</dbReference>
<dbReference type="Pfam" id="PF00664">
    <property type="entry name" value="ABC_membrane"/>
    <property type="match status" value="1"/>
</dbReference>
<feature type="transmembrane region" description="Helical" evidence="8">
    <location>
        <begin position="75"/>
        <end position="99"/>
    </location>
</feature>
<evidence type="ECO:0000256" key="1">
    <source>
        <dbReference type="ARBA" id="ARBA00004651"/>
    </source>
</evidence>
<evidence type="ECO:0000256" key="5">
    <source>
        <dbReference type="ARBA" id="ARBA00022989"/>
    </source>
</evidence>
<evidence type="ECO:0000256" key="3">
    <source>
        <dbReference type="ARBA" id="ARBA00022741"/>
    </source>
</evidence>
<evidence type="ECO:0000256" key="4">
    <source>
        <dbReference type="ARBA" id="ARBA00022840"/>
    </source>
</evidence>
<dbReference type="OrthoDB" id="9808328at2"/>
<dbReference type="Gene3D" id="3.40.50.300">
    <property type="entry name" value="P-loop containing nucleotide triphosphate hydrolases"/>
    <property type="match status" value="1"/>
</dbReference>
<dbReference type="AlphaFoldDB" id="A0A1G6ZZV8"/>
<dbReference type="CDD" id="cd03249">
    <property type="entry name" value="ABC_MTABC3_MDL1_MDL2"/>
    <property type="match status" value="1"/>
</dbReference>
<dbReference type="SUPFAM" id="SSF52540">
    <property type="entry name" value="P-loop containing nucleoside triphosphate hydrolases"/>
    <property type="match status" value="1"/>
</dbReference>
<comment type="function">
    <text evidence="7">Part of an ABC transporter complex. Transmembrane domains (TMD) form a pore in the inner membrane and the ATP-binding domain (NBD) is responsible for energy generation.</text>
</comment>
<dbReference type="Gene3D" id="1.20.1560.10">
    <property type="entry name" value="ABC transporter type 1, transmembrane domain"/>
    <property type="match status" value="1"/>
</dbReference>
<dbReference type="PROSITE" id="PS00211">
    <property type="entry name" value="ABC_TRANSPORTER_1"/>
    <property type="match status" value="1"/>
</dbReference>
<feature type="transmembrane region" description="Helical" evidence="8">
    <location>
        <begin position="34"/>
        <end position="55"/>
    </location>
</feature>